<evidence type="ECO:0000256" key="1">
    <source>
        <dbReference type="SAM" id="Phobius"/>
    </source>
</evidence>
<dbReference type="InterPro" id="IPR043993">
    <property type="entry name" value="T4SS_pilin"/>
</dbReference>
<reference evidence="2 3" key="1">
    <citation type="journal article" date="2015" name="Nature">
        <title>rRNA introns, odd ribosomes, and small enigmatic genomes across a large radiation of phyla.</title>
        <authorList>
            <person name="Brown C.T."/>
            <person name="Hug L.A."/>
            <person name="Thomas B.C."/>
            <person name="Sharon I."/>
            <person name="Castelle C.J."/>
            <person name="Singh A."/>
            <person name="Wilkins M.J."/>
            <person name="Williams K.H."/>
            <person name="Banfield J.F."/>
        </authorList>
    </citation>
    <scope>NUCLEOTIDE SEQUENCE [LARGE SCALE GENOMIC DNA]</scope>
</reference>
<accession>A0A0G0WJE6</accession>
<proteinExistence type="predicted"/>
<protein>
    <submittedName>
        <fullName evidence="2">Uncharacterized protein</fullName>
    </submittedName>
</protein>
<comment type="caution">
    <text evidence="2">The sequence shown here is derived from an EMBL/GenBank/DDBJ whole genome shotgun (WGS) entry which is preliminary data.</text>
</comment>
<gene>
    <name evidence="2" type="ORF">UU67_C0057G0008</name>
</gene>
<dbReference type="EMBL" id="LCBN01000057">
    <property type="protein sequence ID" value="KKS12137.1"/>
    <property type="molecule type" value="Genomic_DNA"/>
</dbReference>
<keyword evidence="1" id="KW-0472">Membrane</keyword>
<evidence type="ECO:0000313" key="3">
    <source>
        <dbReference type="Proteomes" id="UP000034753"/>
    </source>
</evidence>
<dbReference type="Proteomes" id="UP000034753">
    <property type="component" value="Unassembled WGS sequence"/>
</dbReference>
<organism evidence="2 3">
    <name type="scientific">Candidatus Daviesbacteria bacterium GW2011_GWB1_41_5</name>
    <dbReference type="NCBI Taxonomy" id="1618429"/>
    <lineage>
        <taxon>Bacteria</taxon>
        <taxon>Candidatus Daviesiibacteriota</taxon>
    </lineage>
</organism>
<name>A0A0G0WJE6_9BACT</name>
<feature type="transmembrane region" description="Helical" evidence="1">
    <location>
        <begin position="17"/>
        <end position="38"/>
    </location>
</feature>
<feature type="transmembrane region" description="Helical" evidence="1">
    <location>
        <begin position="58"/>
        <end position="77"/>
    </location>
</feature>
<sequence>MVPAAGISELQQLLQRIINLSVGAAFIAVTVVLVVAGIKYLTSGGEPKPLSSAHSAVTWALLGIVFLVIAWLILILIKAMTGVDVTKFCLGVAPYCL</sequence>
<dbReference type="Pfam" id="PF18895">
    <property type="entry name" value="T4SS_pilin"/>
    <property type="match status" value="1"/>
</dbReference>
<dbReference type="AlphaFoldDB" id="A0A0G0WJE6"/>
<keyword evidence="1" id="KW-1133">Transmembrane helix</keyword>
<evidence type="ECO:0000313" key="2">
    <source>
        <dbReference type="EMBL" id="KKS12137.1"/>
    </source>
</evidence>
<keyword evidence="1" id="KW-0812">Transmembrane</keyword>